<dbReference type="Pfam" id="PF05050">
    <property type="entry name" value="Methyltransf_21"/>
    <property type="match status" value="1"/>
</dbReference>
<sequence length="343" mass="39273">MLVHRYFQAYKLGRRNKTLLRKVLVSSVIFLMVVMYSGKNIHVENDENNFVHLGVGAVHSEVNEIQITTGMGGWQARLRGPLDGDDPLVVNTLHARHLHQPSTRPYNLNSYVNKLNYKDMESWKFLHEHLVQLLAKRAPGFFVEAGALDGEYLSNTLHLEKVYGWHGLLVEPNPVAYKHLLQKNRRAWSSNTCLAITPYPKEMILEVVDTHARTDTSQAMWAIRGSSFLTEAGGKDQRYQATHYDTTYASVQCFPFITYLKALNITKIDLFSLDVEGAEEKILDTVPWEIVDISVLLVEHHGKMKSKDIRFVQSVEARGYNLYDFQIDKDNIGDYIFVKTGFI</sequence>
<accession>A0AAE1KWP6</accession>
<name>A0AAE1KWP6_PETCI</name>
<gene>
    <name evidence="3" type="ORF">Pcinc_009048</name>
</gene>
<dbReference type="SUPFAM" id="SSF53335">
    <property type="entry name" value="S-adenosyl-L-methionine-dependent methyltransferases"/>
    <property type="match status" value="1"/>
</dbReference>
<dbReference type="Proteomes" id="UP001286313">
    <property type="component" value="Unassembled WGS sequence"/>
</dbReference>
<dbReference type="PANTHER" id="PTHR34009:SF2">
    <property type="entry name" value="PROTEIN STAR"/>
    <property type="match status" value="1"/>
</dbReference>
<comment type="caution">
    <text evidence="3">The sequence shown here is derived from an EMBL/GenBank/DDBJ whole genome shotgun (WGS) entry which is preliminary data.</text>
</comment>
<evidence type="ECO:0000313" key="4">
    <source>
        <dbReference type="Proteomes" id="UP001286313"/>
    </source>
</evidence>
<evidence type="ECO:0000256" key="1">
    <source>
        <dbReference type="SAM" id="Phobius"/>
    </source>
</evidence>
<proteinExistence type="predicted"/>
<reference evidence="3" key="1">
    <citation type="submission" date="2023-10" db="EMBL/GenBank/DDBJ databases">
        <title>Genome assemblies of two species of porcelain crab, Petrolisthes cinctipes and Petrolisthes manimaculis (Anomura: Porcellanidae).</title>
        <authorList>
            <person name="Angst P."/>
        </authorList>
    </citation>
    <scope>NUCLEOTIDE SEQUENCE</scope>
    <source>
        <strain evidence="3">PB745_01</strain>
        <tissue evidence="3">Gill</tissue>
    </source>
</reference>
<evidence type="ECO:0000259" key="2">
    <source>
        <dbReference type="Pfam" id="PF05050"/>
    </source>
</evidence>
<dbReference type="InterPro" id="IPR053202">
    <property type="entry name" value="EGF_Rcpt_Signaling_Reg"/>
</dbReference>
<dbReference type="GO" id="GO:0006888">
    <property type="term" value="P:endoplasmic reticulum to Golgi vesicle-mediated transport"/>
    <property type="evidence" value="ECO:0007669"/>
    <property type="project" value="TreeGrafter"/>
</dbReference>
<dbReference type="GO" id="GO:0016197">
    <property type="term" value="P:endosomal transport"/>
    <property type="evidence" value="ECO:0007669"/>
    <property type="project" value="TreeGrafter"/>
</dbReference>
<keyword evidence="1" id="KW-0472">Membrane</keyword>
<dbReference type="PANTHER" id="PTHR34009">
    <property type="entry name" value="PROTEIN STAR"/>
    <property type="match status" value="1"/>
</dbReference>
<dbReference type="GO" id="GO:0005886">
    <property type="term" value="C:plasma membrane"/>
    <property type="evidence" value="ECO:0007669"/>
    <property type="project" value="TreeGrafter"/>
</dbReference>
<dbReference type="AlphaFoldDB" id="A0AAE1KWP6"/>
<keyword evidence="1" id="KW-1133">Transmembrane helix</keyword>
<keyword evidence="1" id="KW-0812">Transmembrane</keyword>
<dbReference type="InterPro" id="IPR029063">
    <property type="entry name" value="SAM-dependent_MTases_sf"/>
</dbReference>
<feature type="transmembrane region" description="Helical" evidence="1">
    <location>
        <begin position="20"/>
        <end position="38"/>
    </location>
</feature>
<dbReference type="GO" id="GO:0031902">
    <property type="term" value="C:late endosome membrane"/>
    <property type="evidence" value="ECO:0007669"/>
    <property type="project" value="TreeGrafter"/>
</dbReference>
<protein>
    <recommendedName>
        <fullName evidence="2">Methyltransferase FkbM domain-containing protein</fullName>
    </recommendedName>
</protein>
<dbReference type="Gene3D" id="3.40.50.150">
    <property type="entry name" value="Vaccinia Virus protein VP39"/>
    <property type="match status" value="1"/>
</dbReference>
<feature type="domain" description="Methyltransferase FkbM" evidence="2">
    <location>
        <begin position="145"/>
        <end position="320"/>
    </location>
</feature>
<dbReference type="EMBL" id="JAWQEG010000668">
    <property type="protein sequence ID" value="KAK3886823.1"/>
    <property type="molecule type" value="Genomic_DNA"/>
</dbReference>
<organism evidence="3 4">
    <name type="scientific">Petrolisthes cinctipes</name>
    <name type="common">Flat porcelain crab</name>
    <dbReference type="NCBI Taxonomy" id="88211"/>
    <lineage>
        <taxon>Eukaryota</taxon>
        <taxon>Metazoa</taxon>
        <taxon>Ecdysozoa</taxon>
        <taxon>Arthropoda</taxon>
        <taxon>Crustacea</taxon>
        <taxon>Multicrustacea</taxon>
        <taxon>Malacostraca</taxon>
        <taxon>Eumalacostraca</taxon>
        <taxon>Eucarida</taxon>
        <taxon>Decapoda</taxon>
        <taxon>Pleocyemata</taxon>
        <taxon>Anomura</taxon>
        <taxon>Galatheoidea</taxon>
        <taxon>Porcellanidae</taxon>
        <taxon>Petrolisthes</taxon>
    </lineage>
</organism>
<evidence type="ECO:0000313" key="3">
    <source>
        <dbReference type="EMBL" id="KAK3886823.1"/>
    </source>
</evidence>
<dbReference type="InterPro" id="IPR006342">
    <property type="entry name" value="FkbM_mtfrase"/>
</dbReference>
<keyword evidence="4" id="KW-1185">Reference proteome</keyword>
<dbReference type="GO" id="GO:0005794">
    <property type="term" value="C:Golgi apparatus"/>
    <property type="evidence" value="ECO:0007669"/>
    <property type="project" value="TreeGrafter"/>
</dbReference>
<dbReference type="GO" id="GO:0005789">
    <property type="term" value="C:endoplasmic reticulum membrane"/>
    <property type="evidence" value="ECO:0007669"/>
    <property type="project" value="TreeGrafter"/>
</dbReference>